<proteinExistence type="predicted"/>
<dbReference type="HOGENOM" id="CLU_193382_0_0_1"/>
<dbReference type="EMBL" id="JH795880">
    <property type="protein sequence ID" value="EJT96844.1"/>
    <property type="molecule type" value="Genomic_DNA"/>
</dbReference>
<dbReference type="AlphaFoldDB" id="M5FQA3"/>
<name>M5FQA3_DACPD</name>
<accession>M5FQA3</accession>
<dbReference type="STRING" id="1858805.M5FQA3"/>
<dbReference type="Proteomes" id="UP000030653">
    <property type="component" value="Unassembled WGS sequence"/>
</dbReference>
<feature type="transmembrane region" description="Helical" evidence="1">
    <location>
        <begin position="20"/>
        <end position="38"/>
    </location>
</feature>
<feature type="non-terminal residue" evidence="2">
    <location>
        <position position="1"/>
    </location>
</feature>
<sequence>IYGSENVTLMFHWLMHMPDQIWLFSTLNGFWTFLFKRLNKILKSIETNGHKHGMLEITFAHEF</sequence>
<dbReference type="OrthoDB" id="3247418at2759"/>
<feature type="non-terminal residue" evidence="2">
    <location>
        <position position="63"/>
    </location>
</feature>
<reference evidence="2 3" key="1">
    <citation type="journal article" date="2012" name="Science">
        <title>The Paleozoic origin of enzymatic lignin decomposition reconstructed from 31 fungal genomes.</title>
        <authorList>
            <person name="Floudas D."/>
            <person name="Binder M."/>
            <person name="Riley R."/>
            <person name="Barry K."/>
            <person name="Blanchette R.A."/>
            <person name="Henrissat B."/>
            <person name="Martinez A.T."/>
            <person name="Otillar R."/>
            <person name="Spatafora J.W."/>
            <person name="Yadav J.S."/>
            <person name="Aerts A."/>
            <person name="Benoit I."/>
            <person name="Boyd A."/>
            <person name="Carlson A."/>
            <person name="Copeland A."/>
            <person name="Coutinho P.M."/>
            <person name="de Vries R.P."/>
            <person name="Ferreira P."/>
            <person name="Findley K."/>
            <person name="Foster B."/>
            <person name="Gaskell J."/>
            <person name="Glotzer D."/>
            <person name="Gorecki P."/>
            <person name="Heitman J."/>
            <person name="Hesse C."/>
            <person name="Hori C."/>
            <person name="Igarashi K."/>
            <person name="Jurgens J.A."/>
            <person name="Kallen N."/>
            <person name="Kersten P."/>
            <person name="Kohler A."/>
            <person name="Kuees U."/>
            <person name="Kumar T.K.A."/>
            <person name="Kuo A."/>
            <person name="LaButti K."/>
            <person name="Larrondo L.F."/>
            <person name="Lindquist E."/>
            <person name="Ling A."/>
            <person name="Lombard V."/>
            <person name="Lucas S."/>
            <person name="Lundell T."/>
            <person name="Martin R."/>
            <person name="McLaughlin D.J."/>
            <person name="Morgenstern I."/>
            <person name="Morin E."/>
            <person name="Murat C."/>
            <person name="Nagy L.G."/>
            <person name="Nolan M."/>
            <person name="Ohm R.A."/>
            <person name="Patyshakuliyeva A."/>
            <person name="Rokas A."/>
            <person name="Ruiz-Duenas F.J."/>
            <person name="Sabat G."/>
            <person name="Salamov A."/>
            <person name="Samejima M."/>
            <person name="Schmutz J."/>
            <person name="Slot J.C."/>
            <person name="St John F."/>
            <person name="Stenlid J."/>
            <person name="Sun H."/>
            <person name="Sun S."/>
            <person name="Syed K."/>
            <person name="Tsang A."/>
            <person name="Wiebenga A."/>
            <person name="Young D."/>
            <person name="Pisabarro A."/>
            <person name="Eastwood D.C."/>
            <person name="Martin F."/>
            <person name="Cullen D."/>
            <person name="Grigoriev I.V."/>
            <person name="Hibbett D.S."/>
        </authorList>
    </citation>
    <scope>NUCLEOTIDE SEQUENCE [LARGE SCALE GENOMIC DNA]</scope>
    <source>
        <strain evidence="2 3">DJM-731 SS1</strain>
    </source>
</reference>
<gene>
    <name evidence="2" type="ORF">DACRYDRAFT_30212</name>
</gene>
<keyword evidence="1" id="KW-0812">Transmembrane</keyword>
<evidence type="ECO:0000256" key="1">
    <source>
        <dbReference type="SAM" id="Phobius"/>
    </source>
</evidence>
<evidence type="ECO:0000313" key="2">
    <source>
        <dbReference type="EMBL" id="EJT96844.1"/>
    </source>
</evidence>
<dbReference type="GeneID" id="63689395"/>
<keyword evidence="1" id="KW-0472">Membrane</keyword>
<evidence type="ECO:0000313" key="3">
    <source>
        <dbReference type="Proteomes" id="UP000030653"/>
    </source>
</evidence>
<dbReference type="RefSeq" id="XP_040623742.1">
    <property type="nucleotide sequence ID" value="XM_040774333.1"/>
</dbReference>
<keyword evidence="1" id="KW-1133">Transmembrane helix</keyword>
<protein>
    <submittedName>
        <fullName evidence="2">Uncharacterized protein</fullName>
    </submittedName>
</protein>
<keyword evidence="3" id="KW-1185">Reference proteome</keyword>
<organism evidence="2 3">
    <name type="scientific">Dacryopinax primogenitus (strain DJM 731)</name>
    <name type="common">Brown rot fungus</name>
    <dbReference type="NCBI Taxonomy" id="1858805"/>
    <lineage>
        <taxon>Eukaryota</taxon>
        <taxon>Fungi</taxon>
        <taxon>Dikarya</taxon>
        <taxon>Basidiomycota</taxon>
        <taxon>Agaricomycotina</taxon>
        <taxon>Dacrymycetes</taxon>
        <taxon>Dacrymycetales</taxon>
        <taxon>Dacrymycetaceae</taxon>
        <taxon>Dacryopinax</taxon>
    </lineage>
</organism>